<evidence type="ECO:0000256" key="1">
    <source>
        <dbReference type="ARBA" id="ARBA00001933"/>
    </source>
</evidence>
<protein>
    <submittedName>
        <fullName evidence="7">Aspartate aminotransferase family protein</fullName>
    </submittedName>
</protein>
<dbReference type="Gene3D" id="3.40.640.10">
    <property type="entry name" value="Type I PLP-dependent aspartate aminotransferase-like (Major domain)"/>
    <property type="match status" value="1"/>
</dbReference>
<dbReference type="PANTHER" id="PTHR43094">
    <property type="entry name" value="AMINOTRANSFERASE"/>
    <property type="match status" value="1"/>
</dbReference>
<keyword evidence="4 7" id="KW-0808">Transferase</keyword>
<comment type="cofactor">
    <cofactor evidence="1">
        <name>pyridoxal 5'-phosphate</name>
        <dbReference type="ChEBI" id="CHEBI:597326"/>
    </cofactor>
</comment>
<gene>
    <name evidence="7" type="ORF">EOI86_05060</name>
</gene>
<dbReference type="NCBIfam" id="NF004767">
    <property type="entry name" value="PRK06105.1"/>
    <property type="match status" value="1"/>
</dbReference>
<dbReference type="InterPro" id="IPR015424">
    <property type="entry name" value="PyrdxlP-dep_Trfase"/>
</dbReference>
<comment type="caution">
    <text evidence="7">The sequence shown here is derived from an EMBL/GenBank/DDBJ whole genome shotgun (WGS) entry which is preliminary data.</text>
</comment>
<dbReference type="CDD" id="cd00610">
    <property type="entry name" value="OAT_like"/>
    <property type="match status" value="1"/>
</dbReference>
<keyword evidence="5 6" id="KW-0663">Pyridoxal phosphate</keyword>
<proteinExistence type="inferred from homology"/>
<keyword evidence="8" id="KW-1185">Reference proteome</keyword>
<keyword evidence="3 7" id="KW-0032">Aminotransferase</keyword>
<dbReference type="FunFam" id="3.40.640.10:FF:000014">
    <property type="entry name" value="Adenosylmethionine-8-amino-7-oxononanoate aminotransferase, probable"/>
    <property type="match status" value="1"/>
</dbReference>
<name>A0A437QVU5_9PROT</name>
<dbReference type="Proteomes" id="UP000287447">
    <property type="component" value="Unassembled WGS sequence"/>
</dbReference>
<dbReference type="AlphaFoldDB" id="A0A437QVU5"/>
<dbReference type="Gene3D" id="3.90.1150.10">
    <property type="entry name" value="Aspartate Aminotransferase, domain 1"/>
    <property type="match status" value="1"/>
</dbReference>
<evidence type="ECO:0000256" key="2">
    <source>
        <dbReference type="ARBA" id="ARBA00008954"/>
    </source>
</evidence>
<dbReference type="InterPro" id="IPR015421">
    <property type="entry name" value="PyrdxlP-dep_Trfase_major"/>
</dbReference>
<dbReference type="OrthoDB" id="9801834at2"/>
<evidence type="ECO:0000313" key="7">
    <source>
        <dbReference type="EMBL" id="RVU38647.1"/>
    </source>
</evidence>
<dbReference type="RefSeq" id="WP_127764020.1">
    <property type="nucleotide sequence ID" value="NZ_SADE01000001.1"/>
</dbReference>
<evidence type="ECO:0000256" key="5">
    <source>
        <dbReference type="ARBA" id="ARBA00022898"/>
    </source>
</evidence>
<dbReference type="Pfam" id="PF00202">
    <property type="entry name" value="Aminotran_3"/>
    <property type="match status" value="1"/>
</dbReference>
<dbReference type="PANTHER" id="PTHR43094:SF1">
    <property type="entry name" value="AMINOTRANSFERASE CLASS-III"/>
    <property type="match status" value="1"/>
</dbReference>
<dbReference type="InterPro" id="IPR005814">
    <property type="entry name" value="Aminotrans_3"/>
</dbReference>
<dbReference type="GO" id="GO:0005829">
    <property type="term" value="C:cytosol"/>
    <property type="evidence" value="ECO:0007669"/>
    <property type="project" value="TreeGrafter"/>
</dbReference>
<dbReference type="GO" id="GO:0030170">
    <property type="term" value="F:pyridoxal phosphate binding"/>
    <property type="evidence" value="ECO:0007669"/>
    <property type="project" value="InterPro"/>
</dbReference>
<dbReference type="PIRSF" id="PIRSF000521">
    <property type="entry name" value="Transaminase_4ab_Lys_Orn"/>
    <property type="match status" value="1"/>
</dbReference>
<evidence type="ECO:0000256" key="3">
    <source>
        <dbReference type="ARBA" id="ARBA00022576"/>
    </source>
</evidence>
<evidence type="ECO:0000256" key="4">
    <source>
        <dbReference type="ARBA" id="ARBA00022679"/>
    </source>
</evidence>
<dbReference type="GO" id="GO:0008483">
    <property type="term" value="F:transaminase activity"/>
    <property type="evidence" value="ECO:0007669"/>
    <property type="project" value="UniProtKB-KW"/>
</dbReference>
<evidence type="ECO:0000256" key="6">
    <source>
        <dbReference type="RuleBase" id="RU003560"/>
    </source>
</evidence>
<evidence type="ECO:0000313" key="8">
    <source>
        <dbReference type="Proteomes" id="UP000287447"/>
    </source>
</evidence>
<dbReference type="InterPro" id="IPR049704">
    <property type="entry name" value="Aminotrans_3_PPA_site"/>
</dbReference>
<dbReference type="InterPro" id="IPR015422">
    <property type="entry name" value="PyrdxlP-dep_Trfase_small"/>
</dbReference>
<dbReference type="PROSITE" id="PS00600">
    <property type="entry name" value="AA_TRANSFER_CLASS_3"/>
    <property type="match status" value="1"/>
</dbReference>
<dbReference type="SUPFAM" id="SSF53383">
    <property type="entry name" value="PLP-dependent transferases"/>
    <property type="match status" value="1"/>
</dbReference>
<dbReference type="NCBIfam" id="NF005682">
    <property type="entry name" value="PRK07480.1"/>
    <property type="match status" value="1"/>
</dbReference>
<organism evidence="7 8">
    <name type="scientific">Hwanghaeella grinnelliae</name>
    <dbReference type="NCBI Taxonomy" id="2500179"/>
    <lineage>
        <taxon>Bacteria</taxon>
        <taxon>Pseudomonadati</taxon>
        <taxon>Pseudomonadota</taxon>
        <taxon>Alphaproteobacteria</taxon>
        <taxon>Rhodospirillales</taxon>
        <taxon>Rhodospirillaceae</taxon>
        <taxon>Hwanghaeella</taxon>
    </lineage>
</organism>
<comment type="similarity">
    <text evidence="2 6">Belongs to the class-III pyridoxal-phosphate-dependent aminotransferase family.</text>
</comment>
<reference evidence="8" key="1">
    <citation type="submission" date="2019-01" db="EMBL/GenBank/DDBJ databases">
        <title>Gri0909 isolated from a small marine red alga.</title>
        <authorList>
            <person name="Kim J."/>
            <person name="Jeong S.E."/>
            <person name="Jeon C.O."/>
        </authorList>
    </citation>
    <scope>NUCLEOTIDE SEQUENCE [LARGE SCALE GENOMIC DNA]</scope>
    <source>
        <strain evidence="8">Gri0909</strain>
    </source>
</reference>
<accession>A0A437QVU5</accession>
<dbReference type="EMBL" id="SADE01000001">
    <property type="protein sequence ID" value="RVU38647.1"/>
    <property type="molecule type" value="Genomic_DNA"/>
</dbReference>
<sequence length="468" mass="51412">MTETLDTQPVRNYDIEELKRLDMAHHLHPFTDTKALGKEGGARVVTRAEGCYLYDGDGNKMLDGMAGLWCVNVGYGRAELAEAAYRQMLELPYYNTFFKSATPPVIELSAKVSSLMGDEFNHLFYSNSGSEANDTVIRLVRQYWNLMGKPYKKTIISRWNAYHGSTVASASLGGMKGMHKQADLPIPGITHVMQPHWFDNAEEGESKEDFGKRAAHAIEQRILELGPDNIAAFIGEPIQGAGGVVIPPSTYWPEVQRICEKYDLLLIADEVICGFGRTGSWFGHQTLGIKPDLVPMAKGMSSGYLPISAVAVSDKITKVLIDKGGEFTHGYTYSGHPAACAVALKNIEIMEREHLVEKVRDETGPYLAEKLATLADHPLVGEVRTLGLLGAVEICKDKKTRQRFADVGKVGTMCRDHIMKLNTVSRACGDTMVVSPPLIIEKEQIDDLVAALRQALDATAADVEKLGL</sequence>